<organism evidence="3 4">
    <name type="scientific">Cereibacter sphaeroides</name>
    <name type="common">Rhodobacter sphaeroides</name>
    <dbReference type="NCBI Taxonomy" id="1063"/>
    <lineage>
        <taxon>Bacteria</taxon>
        <taxon>Pseudomonadati</taxon>
        <taxon>Pseudomonadota</taxon>
        <taxon>Alphaproteobacteria</taxon>
        <taxon>Rhodobacterales</taxon>
        <taxon>Paracoccaceae</taxon>
        <taxon>Cereibacter</taxon>
    </lineage>
</organism>
<feature type="domain" description="Glycosyltransferase 2-like" evidence="2">
    <location>
        <begin position="26"/>
        <end position="149"/>
    </location>
</feature>
<evidence type="ECO:0008006" key="5">
    <source>
        <dbReference type="Google" id="ProtNLM"/>
    </source>
</evidence>
<dbReference type="AlphaFoldDB" id="A0A2W5SCG9"/>
<dbReference type="InterPro" id="IPR001296">
    <property type="entry name" value="Glyco_trans_1"/>
</dbReference>
<dbReference type="PANTHER" id="PTHR22916:SF3">
    <property type="entry name" value="UDP-GLCNAC:BETAGAL BETA-1,3-N-ACETYLGLUCOSAMINYLTRANSFERASE-LIKE PROTEIN 1"/>
    <property type="match status" value="1"/>
</dbReference>
<gene>
    <name evidence="3" type="ORF">DI533_15490</name>
</gene>
<evidence type="ECO:0000313" key="3">
    <source>
        <dbReference type="EMBL" id="PZQ96955.1"/>
    </source>
</evidence>
<dbReference type="Pfam" id="PF00535">
    <property type="entry name" value="Glycos_transf_2"/>
    <property type="match status" value="1"/>
</dbReference>
<dbReference type="InterPro" id="IPR001173">
    <property type="entry name" value="Glyco_trans_2-like"/>
</dbReference>
<dbReference type="Pfam" id="PF05045">
    <property type="entry name" value="RgpF"/>
    <property type="match status" value="1"/>
</dbReference>
<dbReference type="Pfam" id="PF00534">
    <property type="entry name" value="Glycos_transf_1"/>
    <property type="match status" value="1"/>
</dbReference>
<dbReference type="GO" id="GO:0016758">
    <property type="term" value="F:hexosyltransferase activity"/>
    <property type="evidence" value="ECO:0007669"/>
    <property type="project" value="UniProtKB-ARBA"/>
</dbReference>
<reference evidence="3 4" key="1">
    <citation type="submission" date="2017-08" db="EMBL/GenBank/DDBJ databases">
        <title>Infants hospitalized years apart are colonized by the same room-sourced microbial strains.</title>
        <authorList>
            <person name="Brooks B."/>
            <person name="Olm M.R."/>
            <person name="Firek B.A."/>
            <person name="Baker R."/>
            <person name="Thomas B.C."/>
            <person name="Morowitz M.J."/>
            <person name="Banfield J.F."/>
        </authorList>
    </citation>
    <scope>NUCLEOTIDE SEQUENCE [LARGE SCALE GENOMIC DNA]</scope>
    <source>
        <strain evidence="3">S2_003_000_R2_11</strain>
    </source>
</reference>
<comment type="caution">
    <text evidence="3">The sequence shown here is derived from an EMBL/GenBank/DDBJ whole genome shotgun (WGS) entry which is preliminary data.</text>
</comment>
<evidence type="ECO:0000259" key="1">
    <source>
        <dbReference type="Pfam" id="PF00534"/>
    </source>
</evidence>
<evidence type="ECO:0000259" key="2">
    <source>
        <dbReference type="Pfam" id="PF00535"/>
    </source>
</evidence>
<sequence>MSGHSGQPFGGWRTGPFWWRNSLKLSVCIVTYNQERFIEQCIVSALNQTVSFDYEIVVGEDCSTDGTLAILERLAAAHPGVLKIRHRAVNLGAEKNFDTTISECSGEYIAFLEGDNWWTSPDKLQRQVEMLDAHPDMSFCFHRTRYVDTAGRSLPTVMPPEDPPMLSGFEFLMQESNPVALGSVVARTALLSGWQDWLGGLKLGDWPLCLMLGSRGRVGFVAQDMSVQRVHAGGSWSFLSPPTQVMYVLQMLDRVAPLLNDAQRQMLFLQRTARINWWSKQMVYEPSVRVDQELESLGRLNDPALAISLLAGIAETARIAVESARIGAKTAQIWISDLQNTIQTAVSERNDALHRMVDLEMQLARARGRPFKQMRDLLRFKLLSFLSRQTKVIPPRMAARFARSANKRDPNRSTTGWIGLSQSANARTQSLEPAKLGKDGSIRYSGSIPADPTKPTILVVSHEVGRTGAPILALNIVMELAKRYNVVSLGLRGGDILGSFRASSIEVHVADTFHHDDTQYRGLIENLCTTFNFAFAIVNSVESRAVLKPLATFDIPTVTLLHEFAAYTRPKNAFLEVFKWSTETIFSTEVTLRNALQEHPTQQPARLHVLPQGKCAVPMSISTEPERQAERAWLQKSLRPDQSRKPFLVLGAGAVQIRKGVDLFLETATRVIKSPGGQKFQFAWIGHGYDPERDLAYSVYLQDQIRRAGIEEQVVFLRETSEIEFAYELADVFLLSSRLDPLPNVAIDALSVGLPVLCFRETTGIADFLVQKGLGPYCVANYIDTHDIAGKLMALESSPDLRADVATQSKELAAEYFNFFDYVSKVERIALDAGRALEQREDDAKTILASGLFRQDFNVPASSKARKAEEAVTYYLAATASGIGSRKPMPGFHPYIYSREQQNDRLITCDPFADFIRHEQPAGPWLQQVIVGGMVGDQTDARGVPDALRVALHIHAYYPDMLDELLGRLSRNASKPDLFLSVSSERAAAEARRTLLPYALGRIDVRVVPNVGRDIGPLLTEFGPSLVTSYDVVGHLHTKRSMGLENAAFVESWNHFNLENMLGGAQGGRMVDLILSEMAHDASIGVVYPDDPHLLGWGGNRKVAEELMRALGSEHLPDATNFPVGSMFWMRSSSLKPLVDLKLTWADYPPEPLAYDGTMLHAIERLFGLVSGLDGKRSVVTNIPGLTRE</sequence>
<protein>
    <recommendedName>
        <fullName evidence="5">Glycosyltransferase</fullName>
    </recommendedName>
</protein>
<dbReference type="Proteomes" id="UP000248975">
    <property type="component" value="Unassembled WGS sequence"/>
</dbReference>
<dbReference type="Gene3D" id="3.40.50.2000">
    <property type="entry name" value="Glycogen Phosphorylase B"/>
    <property type="match status" value="2"/>
</dbReference>
<dbReference type="InterPro" id="IPR007739">
    <property type="entry name" value="RgpF"/>
</dbReference>
<dbReference type="PANTHER" id="PTHR22916">
    <property type="entry name" value="GLYCOSYLTRANSFERASE"/>
    <property type="match status" value="1"/>
</dbReference>
<evidence type="ECO:0000313" key="4">
    <source>
        <dbReference type="Proteomes" id="UP000248975"/>
    </source>
</evidence>
<dbReference type="InterPro" id="IPR029044">
    <property type="entry name" value="Nucleotide-diphossugar_trans"/>
</dbReference>
<dbReference type="SUPFAM" id="SSF53756">
    <property type="entry name" value="UDP-Glycosyltransferase/glycogen phosphorylase"/>
    <property type="match status" value="1"/>
</dbReference>
<name>A0A2W5SCG9_CERSP</name>
<dbReference type="Gene3D" id="3.90.550.10">
    <property type="entry name" value="Spore Coat Polysaccharide Biosynthesis Protein SpsA, Chain A"/>
    <property type="match status" value="1"/>
</dbReference>
<feature type="domain" description="Glycosyl transferase family 1" evidence="1">
    <location>
        <begin position="644"/>
        <end position="810"/>
    </location>
</feature>
<dbReference type="SUPFAM" id="SSF53448">
    <property type="entry name" value="Nucleotide-diphospho-sugar transferases"/>
    <property type="match status" value="1"/>
</dbReference>
<accession>A0A2W5SCG9</accession>
<proteinExistence type="predicted"/>
<dbReference type="EMBL" id="QFQS01000003">
    <property type="protein sequence ID" value="PZQ96955.1"/>
    <property type="molecule type" value="Genomic_DNA"/>
</dbReference>